<dbReference type="EC" id="2.5.1.157" evidence="6"/>
<dbReference type="Pfam" id="PF04034">
    <property type="entry name" value="Ribo_biogen_C"/>
    <property type="match status" value="1"/>
</dbReference>
<evidence type="ECO:0000259" key="8">
    <source>
        <dbReference type="Pfam" id="PF04034"/>
    </source>
</evidence>
<comment type="function">
    <text evidence="6">Aminocarboxypropyltransferase that catalyzes the aminocarboxypropyl transfer on pseudouridine in 18S rRNA. It constitutes the last step in biosynthesis of the hypermodified N1-methyl-N3-(3-amino-3-carboxypropyl) pseudouridine (m1acp3-Psi).</text>
</comment>
<dbReference type="InterPro" id="IPR007177">
    <property type="entry name" value="Tsr3_C"/>
</dbReference>
<feature type="binding site" evidence="6">
    <location>
        <position position="59"/>
    </location>
    <ligand>
        <name>S-adenosyl-L-methionine</name>
        <dbReference type="ChEBI" id="CHEBI:59789"/>
    </ligand>
</feature>
<dbReference type="Proteomes" id="UP001165085">
    <property type="component" value="Unassembled WGS sequence"/>
</dbReference>
<feature type="binding site" evidence="6">
    <location>
        <position position="107"/>
    </location>
    <ligand>
        <name>S-adenosyl-L-methionine</name>
        <dbReference type="ChEBI" id="CHEBI:59789"/>
    </ligand>
</feature>
<comment type="catalytic activity">
    <reaction evidence="6">
        <text>an N(1)-methylpseudouridine in rRNA + S-adenosyl-L-methionine = N(1)-methyl-N(3)-[(3S)-3-amino-3-carboxypropyl]pseudouridine in rRNA + S-methyl-5'-thioadenosine + H(+)</text>
        <dbReference type="Rhea" id="RHEA:63296"/>
        <dbReference type="Rhea" id="RHEA-COMP:11634"/>
        <dbReference type="Rhea" id="RHEA-COMP:16310"/>
        <dbReference type="ChEBI" id="CHEBI:15378"/>
        <dbReference type="ChEBI" id="CHEBI:17509"/>
        <dbReference type="ChEBI" id="CHEBI:59789"/>
        <dbReference type="ChEBI" id="CHEBI:74890"/>
        <dbReference type="ChEBI" id="CHEBI:146234"/>
        <dbReference type="EC" id="2.5.1.157"/>
    </reaction>
</comment>
<evidence type="ECO:0000256" key="7">
    <source>
        <dbReference type="SAM" id="MobiDB-lite"/>
    </source>
</evidence>
<dbReference type="PANTHER" id="PTHR20426">
    <property type="entry name" value="RIBOSOME BIOGENESIS PROTEIN TSR3 HOMOLOG"/>
    <property type="match status" value="1"/>
</dbReference>
<dbReference type="InterPro" id="IPR022968">
    <property type="entry name" value="Tsr3-like"/>
</dbReference>
<evidence type="ECO:0000256" key="2">
    <source>
        <dbReference type="ARBA" id="ARBA00022517"/>
    </source>
</evidence>
<feature type="compositionally biased region" description="Low complexity" evidence="7">
    <location>
        <begin position="12"/>
        <end position="25"/>
    </location>
</feature>
<keyword evidence="11" id="KW-1185">Reference proteome</keyword>
<evidence type="ECO:0000256" key="4">
    <source>
        <dbReference type="ARBA" id="ARBA00022679"/>
    </source>
</evidence>
<keyword evidence="2 6" id="KW-0690">Ribosome biogenesis</keyword>
<comment type="similarity">
    <text evidence="6">Belongs to the TDD superfamily. TSR3 family.</text>
</comment>
<feature type="domain" description="RNase L inhibitor RLI-like possible metal-binding" evidence="9">
    <location>
        <begin position="45"/>
        <end position="71"/>
    </location>
</feature>
<evidence type="ECO:0000259" key="9">
    <source>
        <dbReference type="Pfam" id="PF04068"/>
    </source>
</evidence>
<dbReference type="NCBIfam" id="NF002621">
    <property type="entry name" value="PRK02287.1"/>
    <property type="match status" value="1"/>
</dbReference>
<dbReference type="GO" id="GO:1904047">
    <property type="term" value="F:S-adenosyl-L-methionine binding"/>
    <property type="evidence" value="ECO:0007669"/>
    <property type="project" value="UniProtKB-UniRule"/>
</dbReference>
<keyword evidence="1" id="KW-0963">Cytoplasm</keyword>
<feature type="binding site" evidence="6">
    <location>
        <position position="130"/>
    </location>
    <ligand>
        <name>S-adenosyl-L-methionine</name>
        <dbReference type="ChEBI" id="CHEBI:59789"/>
    </ligand>
</feature>
<dbReference type="GO" id="GO:0000455">
    <property type="term" value="P:enzyme-directed rRNA pseudouridine synthesis"/>
    <property type="evidence" value="ECO:0007669"/>
    <property type="project" value="UniProtKB-UniRule"/>
</dbReference>
<feature type="region of interest" description="Disordered" evidence="7">
    <location>
        <begin position="244"/>
        <end position="344"/>
    </location>
</feature>
<evidence type="ECO:0000313" key="10">
    <source>
        <dbReference type="EMBL" id="GMH96354.1"/>
    </source>
</evidence>
<keyword evidence="4 6" id="KW-0808">Transferase</keyword>
<keyword evidence="5 6" id="KW-0949">S-adenosyl-L-methionine</keyword>
<feature type="compositionally biased region" description="Basic and acidic residues" evidence="7">
    <location>
        <begin position="244"/>
        <end position="254"/>
    </location>
</feature>
<feature type="region of interest" description="Disordered" evidence="7">
    <location>
        <begin position="1"/>
        <end position="38"/>
    </location>
</feature>
<dbReference type="Pfam" id="PF04068">
    <property type="entry name" value="Fer4_RLI"/>
    <property type="match status" value="1"/>
</dbReference>
<dbReference type="GO" id="GO:0106388">
    <property type="term" value="F:rRNA small subunit aminocarboxypropyltransferase activity"/>
    <property type="evidence" value="ECO:0007669"/>
    <property type="project" value="UniProtKB-EC"/>
</dbReference>
<evidence type="ECO:0000313" key="11">
    <source>
        <dbReference type="Proteomes" id="UP001165085"/>
    </source>
</evidence>
<dbReference type="PANTHER" id="PTHR20426:SF0">
    <property type="entry name" value="18S RRNA AMINOCARBOXYPROPYLTRANSFERASE"/>
    <property type="match status" value="1"/>
</dbReference>
<feature type="compositionally biased region" description="Acidic residues" evidence="7">
    <location>
        <begin position="296"/>
        <end position="309"/>
    </location>
</feature>
<proteinExistence type="inferred from homology"/>
<dbReference type="GO" id="GO:0030490">
    <property type="term" value="P:maturation of SSU-rRNA"/>
    <property type="evidence" value="ECO:0007669"/>
    <property type="project" value="TreeGrafter"/>
</dbReference>
<comment type="caution">
    <text evidence="10">The sequence shown here is derived from an EMBL/GenBank/DDBJ whole genome shotgun (WGS) entry which is preliminary data.</text>
</comment>
<reference evidence="11" key="1">
    <citation type="journal article" date="2023" name="Commun. Biol.">
        <title>Genome analysis of Parmales, the sister group of diatoms, reveals the evolutionary specialization of diatoms from phago-mixotrophs to photoautotrophs.</title>
        <authorList>
            <person name="Ban H."/>
            <person name="Sato S."/>
            <person name="Yoshikawa S."/>
            <person name="Yamada K."/>
            <person name="Nakamura Y."/>
            <person name="Ichinomiya M."/>
            <person name="Sato N."/>
            <person name="Blanc-Mathieu R."/>
            <person name="Endo H."/>
            <person name="Kuwata A."/>
            <person name="Ogata H."/>
        </authorList>
    </citation>
    <scope>NUCLEOTIDE SEQUENCE [LARGE SCALE GENOMIC DNA]</scope>
    <source>
        <strain evidence="11">NIES 3701</strain>
    </source>
</reference>
<accession>A0A9W7BZB4</accession>
<evidence type="ECO:0000256" key="5">
    <source>
        <dbReference type="ARBA" id="ARBA00022691"/>
    </source>
</evidence>
<organism evidence="10 11">
    <name type="scientific">Triparma strigata</name>
    <dbReference type="NCBI Taxonomy" id="1606541"/>
    <lineage>
        <taxon>Eukaryota</taxon>
        <taxon>Sar</taxon>
        <taxon>Stramenopiles</taxon>
        <taxon>Ochrophyta</taxon>
        <taxon>Bolidophyceae</taxon>
        <taxon>Parmales</taxon>
        <taxon>Triparmaceae</taxon>
        <taxon>Triparma</taxon>
    </lineage>
</organism>
<name>A0A9W7BZB4_9STRA</name>
<protein>
    <recommendedName>
        <fullName evidence="6">18S rRNA aminocarboxypropyltransferase</fullName>
        <ecNumber evidence="6">2.5.1.157</ecNumber>
    </recommendedName>
</protein>
<evidence type="ECO:0000256" key="3">
    <source>
        <dbReference type="ARBA" id="ARBA00022552"/>
    </source>
</evidence>
<dbReference type="AlphaFoldDB" id="A0A9W7BZB4"/>
<evidence type="ECO:0000256" key="1">
    <source>
        <dbReference type="ARBA" id="ARBA00022490"/>
    </source>
</evidence>
<dbReference type="OrthoDB" id="10262062at2759"/>
<feature type="compositionally biased region" description="Acidic residues" evidence="7">
    <location>
        <begin position="256"/>
        <end position="277"/>
    </location>
</feature>
<sequence>MGKSGRQKSAGAPSSASSIFTFASPTSPPPPTPLVPGRSKIDIPLRMWDFLQCDPKRCTGQRLARRGLMQAMALKQPFKGLVLSPNGKKSVSPEDGPILASSGLSVIDCSWARLDEIPFAQMKSGEHRLLPFLVAVNPVNYGKPSKLSCAEAAAATLFICGRQDIARRVMSEFGWGEEFFKVNAELLDMYAACADSAEVVEKQNEWLLKVEKEAEDRKLGNCQVGVSGGGIILERNGQAWKKEQDDLKGVRWEEVGGGEDGDEGGEGEGDEGDEDIDGINQSLEAMAHGAPGELPPSDDEYYYEEYDSDDGPKLDKFGNYIIDGEEEEEEEEGEETITSTKEDS</sequence>
<comment type="caution">
    <text evidence="6">Lacks conserved residue(s) required for the propagation of feature annotation.</text>
</comment>
<evidence type="ECO:0000256" key="6">
    <source>
        <dbReference type="HAMAP-Rule" id="MF_03146"/>
    </source>
</evidence>
<feature type="domain" description="16S/18S rRNA aminocarboxypropyltransferase Tsr3 C-terminal" evidence="8">
    <location>
        <begin position="81"/>
        <end position="207"/>
    </location>
</feature>
<gene>
    <name evidence="10" type="ORF">TrST_g1428</name>
</gene>
<dbReference type="EMBL" id="BRXY01000466">
    <property type="protein sequence ID" value="GMH96354.1"/>
    <property type="molecule type" value="Genomic_DNA"/>
</dbReference>
<dbReference type="InterPro" id="IPR007209">
    <property type="entry name" value="RNaseL-inhib-like_metal-bd_dom"/>
</dbReference>
<keyword evidence="3 6" id="KW-0698">rRNA processing</keyword>
<dbReference type="HAMAP" id="MF_01116">
    <property type="entry name" value="TSR3"/>
    <property type="match status" value="1"/>
</dbReference>
<feature type="compositionally biased region" description="Acidic residues" evidence="7">
    <location>
        <begin position="323"/>
        <end position="335"/>
    </location>
</feature>